<evidence type="ECO:0000313" key="1">
    <source>
        <dbReference type="EMBL" id="KAL2330145.1"/>
    </source>
</evidence>
<dbReference type="EMBL" id="JBGMDY010000006">
    <property type="protein sequence ID" value="KAL2330145.1"/>
    <property type="molecule type" value="Genomic_DNA"/>
</dbReference>
<gene>
    <name evidence="1" type="ORF">Fmac_017726</name>
</gene>
<protein>
    <submittedName>
        <fullName evidence="1">Uncharacterized protein</fullName>
    </submittedName>
</protein>
<sequence length="82" mass="8604">MRCYEGSRSCWSIRGCSPHRQLQSDVELIEVGTMVIPSSKVMASDGMVSDVNSAPNPRGPSSTPSPAVCLLLSAANTASALH</sequence>
<accession>A0ABD1M2Z3</accession>
<name>A0ABD1M2Z3_9FABA</name>
<proteinExistence type="predicted"/>
<comment type="caution">
    <text evidence="1">The sequence shown here is derived from an EMBL/GenBank/DDBJ whole genome shotgun (WGS) entry which is preliminary data.</text>
</comment>
<dbReference type="Proteomes" id="UP001603857">
    <property type="component" value="Unassembled WGS sequence"/>
</dbReference>
<dbReference type="AlphaFoldDB" id="A0ABD1M2Z3"/>
<keyword evidence="2" id="KW-1185">Reference proteome</keyword>
<evidence type="ECO:0000313" key="2">
    <source>
        <dbReference type="Proteomes" id="UP001603857"/>
    </source>
</evidence>
<reference evidence="1 2" key="1">
    <citation type="submission" date="2024-08" db="EMBL/GenBank/DDBJ databases">
        <title>Insights into the chromosomal genome structure of Flemingia macrophylla.</title>
        <authorList>
            <person name="Ding Y."/>
            <person name="Zhao Y."/>
            <person name="Bi W."/>
            <person name="Wu M."/>
            <person name="Zhao G."/>
            <person name="Gong Y."/>
            <person name="Li W."/>
            <person name="Zhang P."/>
        </authorList>
    </citation>
    <scope>NUCLEOTIDE SEQUENCE [LARGE SCALE GENOMIC DNA]</scope>
    <source>
        <strain evidence="1">DYQJB</strain>
        <tissue evidence="1">Leaf</tissue>
    </source>
</reference>
<organism evidence="1 2">
    <name type="scientific">Flemingia macrophylla</name>
    <dbReference type="NCBI Taxonomy" id="520843"/>
    <lineage>
        <taxon>Eukaryota</taxon>
        <taxon>Viridiplantae</taxon>
        <taxon>Streptophyta</taxon>
        <taxon>Embryophyta</taxon>
        <taxon>Tracheophyta</taxon>
        <taxon>Spermatophyta</taxon>
        <taxon>Magnoliopsida</taxon>
        <taxon>eudicotyledons</taxon>
        <taxon>Gunneridae</taxon>
        <taxon>Pentapetalae</taxon>
        <taxon>rosids</taxon>
        <taxon>fabids</taxon>
        <taxon>Fabales</taxon>
        <taxon>Fabaceae</taxon>
        <taxon>Papilionoideae</taxon>
        <taxon>50 kb inversion clade</taxon>
        <taxon>NPAAA clade</taxon>
        <taxon>indigoferoid/millettioid clade</taxon>
        <taxon>Phaseoleae</taxon>
        <taxon>Flemingia</taxon>
    </lineage>
</organism>